<dbReference type="Proteomes" id="UP000541444">
    <property type="component" value="Unassembled WGS sequence"/>
</dbReference>
<protein>
    <submittedName>
        <fullName evidence="1">Uncharacterized protein</fullName>
    </submittedName>
</protein>
<evidence type="ECO:0000313" key="1">
    <source>
        <dbReference type="EMBL" id="KAF6171587.1"/>
    </source>
</evidence>
<comment type="caution">
    <text evidence="1">The sequence shown here is derived from an EMBL/GenBank/DDBJ whole genome shotgun (WGS) entry which is preliminary data.</text>
</comment>
<organism evidence="1 2">
    <name type="scientific">Kingdonia uniflora</name>
    <dbReference type="NCBI Taxonomy" id="39325"/>
    <lineage>
        <taxon>Eukaryota</taxon>
        <taxon>Viridiplantae</taxon>
        <taxon>Streptophyta</taxon>
        <taxon>Embryophyta</taxon>
        <taxon>Tracheophyta</taxon>
        <taxon>Spermatophyta</taxon>
        <taxon>Magnoliopsida</taxon>
        <taxon>Ranunculales</taxon>
        <taxon>Circaeasteraceae</taxon>
        <taxon>Kingdonia</taxon>
    </lineage>
</organism>
<proteinExistence type="predicted"/>
<dbReference type="AlphaFoldDB" id="A0A7J7NWK6"/>
<accession>A0A7J7NWK6</accession>
<reference evidence="1 2" key="1">
    <citation type="journal article" date="2020" name="IScience">
        <title>Genome Sequencing of the Endangered Kingdonia uniflora (Circaeasteraceae, Ranunculales) Reveals Potential Mechanisms of Evolutionary Specialization.</title>
        <authorList>
            <person name="Sun Y."/>
            <person name="Deng T."/>
            <person name="Zhang A."/>
            <person name="Moore M.J."/>
            <person name="Landis J.B."/>
            <person name="Lin N."/>
            <person name="Zhang H."/>
            <person name="Zhang X."/>
            <person name="Huang J."/>
            <person name="Zhang X."/>
            <person name="Sun H."/>
            <person name="Wang H."/>
        </authorList>
    </citation>
    <scope>NUCLEOTIDE SEQUENCE [LARGE SCALE GENOMIC DNA]</scope>
    <source>
        <strain evidence="1">TB1705</strain>
        <tissue evidence="1">Leaf</tissue>
    </source>
</reference>
<name>A0A7J7NWK6_9MAGN</name>
<dbReference type="OrthoDB" id="4062651at2759"/>
<keyword evidence="2" id="KW-1185">Reference proteome</keyword>
<gene>
    <name evidence="1" type="ORF">GIB67_018111</name>
</gene>
<evidence type="ECO:0000313" key="2">
    <source>
        <dbReference type="Proteomes" id="UP000541444"/>
    </source>
</evidence>
<dbReference type="EMBL" id="JACGCM010000479">
    <property type="protein sequence ID" value="KAF6171587.1"/>
    <property type="molecule type" value="Genomic_DNA"/>
</dbReference>
<sequence length="52" mass="5879">MEITDDIFGLSSENSCTHNSPTWIHLKISIRKHGSDRSGWTISSTLSSFHNF</sequence>
<feature type="non-terminal residue" evidence="1">
    <location>
        <position position="52"/>
    </location>
</feature>